<dbReference type="InterPro" id="IPR035513">
    <property type="entry name" value="Invertase/methylesterase_inhib"/>
</dbReference>
<protein>
    <recommendedName>
        <fullName evidence="7">Pectinesterase</fullName>
        <ecNumber evidence="7">3.1.1.11</ecNumber>
    </recommendedName>
</protein>
<feature type="domain" description="Pectinesterase inhibitor" evidence="8">
    <location>
        <begin position="85"/>
        <end position="231"/>
    </location>
</feature>
<dbReference type="GO" id="GO:0045490">
    <property type="term" value="P:pectin catabolic process"/>
    <property type="evidence" value="ECO:0007669"/>
    <property type="project" value="UniProtKB-UniRule"/>
</dbReference>
<evidence type="ECO:0000256" key="2">
    <source>
        <dbReference type="ARBA" id="ARBA00006027"/>
    </source>
</evidence>
<feature type="active site" evidence="6">
    <location>
        <position position="426"/>
    </location>
</feature>
<proteinExistence type="inferred from homology"/>
<dbReference type="GO" id="GO:0042545">
    <property type="term" value="P:cell wall modification"/>
    <property type="evidence" value="ECO:0007669"/>
    <property type="project" value="UniProtKB-UniRule"/>
</dbReference>
<dbReference type="AlphaFoldDB" id="A0A7I8J3K0"/>
<dbReference type="Gene3D" id="2.160.20.10">
    <property type="entry name" value="Single-stranded right-handed beta-helix, Pectin lyase-like"/>
    <property type="match status" value="1"/>
</dbReference>
<dbReference type="Pfam" id="PF01095">
    <property type="entry name" value="Pectinesterase"/>
    <property type="match status" value="1"/>
</dbReference>
<evidence type="ECO:0000256" key="4">
    <source>
        <dbReference type="ARBA" id="ARBA00022801"/>
    </source>
</evidence>
<dbReference type="InterPro" id="IPR011050">
    <property type="entry name" value="Pectin_lyase_fold/virulence"/>
</dbReference>
<dbReference type="FunFam" id="2.160.20.10:FF:000001">
    <property type="entry name" value="Pectinesterase"/>
    <property type="match status" value="1"/>
</dbReference>
<dbReference type="InterPro" id="IPR006501">
    <property type="entry name" value="Pectinesterase_inhib_dom"/>
</dbReference>
<dbReference type="InterPro" id="IPR000070">
    <property type="entry name" value="Pectinesterase_cat"/>
</dbReference>
<evidence type="ECO:0000256" key="7">
    <source>
        <dbReference type="RuleBase" id="RU000589"/>
    </source>
</evidence>
<sequence length="587" mass="62958">MSAASPCSHVTSLTTTALRLLPVALAFCLLSREPPTLIHGCLFRPSSPRPASTLPLLVTLVLFLMSPSPSSASAPTNTSLPTGDARLTSIRVLCRSTPHPDACFDSLKVSIKTDAVPSILSLVSLLIRSTIAEASRISAVFTSSQGIAEGLRGSLQDCEELHQITLSSLNKCAAVLQSGRQLSDVRTHLSAALTNGATCLEGLSVASGPVKSILVELLTAANKHIRNSLGILPSEIRRRTPGHWRPHDERLIAWLSRRKSRLLQSGDVDDGYDPGSILSVAADGKGNFTTLGAAINFAPNNSADRTIIIVRAGVYEENVEVPSYKTNIVLLGDGSGVTIIRGRRSAGDGWTTFRSATVAVSGEGFLARDIAFDNAAGAAKGQASALRVNADLAAFYRCVVTGYQDTLYVHSFRQFYRECDIYGTIDFIFGNAAVVFQACNIFARMPIPGQANAIIAQGRDDPNQNTGISIQNCTILASKELPSGLGSTQTYLGRPWKLYSRTVYVKSYIDRLIDPAGWSEWVGDQGLRTLYFGEYANSGPGSATEERVKWPGYHLMGYDDAVSFTVSELISGDGWLESTSFPFDAGL</sequence>
<dbReference type="Pfam" id="PF04043">
    <property type="entry name" value="PMEI"/>
    <property type="match status" value="1"/>
</dbReference>
<evidence type="ECO:0000256" key="6">
    <source>
        <dbReference type="PROSITE-ProRule" id="PRU10040"/>
    </source>
</evidence>
<evidence type="ECO:0000313" key="10">
    <source>
        <dbReference type="Proteomes" id="UP001189122"/>
    </source>
</evidence>
<dbReference type="SMART" id="SM00856">
    <property type="entry name" value="PMEI"/>
    <property type="match status" value="1"/>
</dbReference>
<organism evidence="9">
    <name type="scientific">Spirodela intermedia</name>
    <name type="common">Intermediate duckweed</name>
    <dbReference type="NCBI Taxonomy" id="51605"/>
    <lineage>
        <taxon>Eukaryota</taxon>
        <taxon>Viridiplantae</taxon>
        <taxon>Streptophyta</taxon>
        <taxon>Embryophyta</taxon>
        <taxon>Tracheophyta</taxon>
        <taxon>Spermatophyta</taxon>
        <taxon>Magnoliopsida</taxon>
        <taxon>Liliopsida</taxon>
        <taxon>Araceae</taxon>
        <taxon>Lemnoideae</taxon>
        <taxon>Spirodela</taxon>
    </lineage>
</organism>
<comment type="catalytic activity">
    <reaction evidence="7">
        <text>[(1-&gt;4)-alpha-D-galacturonosyl methyl ester](n) + n H2O = [(1-&gt;4)-alpha-D-galacturonosyl](n) + n methanol + n H(+)</text>
        <dbReference type="Rhea" id="RHEA:22380"/>
        <dbReference type="Rhea" id="RHEA-COMP:14570"/>
        <dbReference type="Rhea" id="RHEA-COMP:14573"/>
        <dbReference type="ChEBI" id="CHEBI:15377"/>
        <dbReference type="ChEBI" id="CHEBI:15378"/>
        <dbReference type="ChEBI" id="CHEBI:17790"/>
        <dbReference type="ChEBI" id="CHEBI:140522"/>
        <dbReference type="ChEBI" id="CHEBI:140523"/>
        <dbReference type="EC" id="3.1.1.11"/>
    </reaction>
</comment>
<dbReference type="SUPFAM" id="SSF101148">
    <property type="entry name" value="Plant invertase/pectin methylesterase inhibitor"/>
    <property type="match status" value="1"/>
</dbReference>
<evidence type="ECO:0000256" key="1">
    <source>
        <dbReference type="ARBA" id="ARBA00005184"/>
    </source>
</evidence>
<reference evidence="9 10" key="1">
    <citation type="submission" date="2019-12" db="EMBL/GenBank/DDBJ databases">
        <authorList>
            <person name="Scholz U."/>
            <person name="Mascher M."/>
            <person name="Fiebig A."/>
        </authorList>
    </citation>
    <scope>NUCLEOTIDE SEQUENCE</scope>
</reference>
<dbReference type="PANTHER" id="PTHR31707">
    <property type="entry name" value="PECTINESTERASE"/>
    <property type="match status" value="1"/>
</dbReference>
<dbReference type="InterPro" id="IPR033131">
    <property type="entry name" value="Pectinesterase_Asp_AS"/>
</dbReference>
<dbReference type="SUPFAM" id="SSF51126">
    <property type="entry name" value="Pectin lyase-like"/>
    <property type="match status" value="1"/>
</dbReference>
<gene>
    <name evidence="9" type="ORF">SI7747_09010963</name>
</gene>
<dbReference type="EMBL" id="LR743596">
    <property type="protein sequence ID" value="CAA2625185.1"/>
    <property type="molecule type" value="Genomic_DNA"/>
</dbReference>
<evidence type="ECO:0000313" key="9">
    <source>
        <dbReference type="EMBL" id="CAA2625185.1"/>
    </source>
</evidence>
<dbReference type="EC" id="3.1.1.11" evidence="7"/>
<dbReference type="PROSITE" id="PS00503">
    <property type="entry name" value="PECTINESTERASE_2"/>
    <property type="match status" value="1"/>
</dbReference>
<dbReference type="InterPro" id="IPR012334">
    <property type="entry name" value="Pectin_lyas_fold"/>
</dbReference>
<dbReference type="NCBIfam" id="TIGR01614">
    <property type="entry name" value="PME_inhib"/>
    <property type="match status" value="1"/>
</dbReference>
<dbReference type="GO" id="GO:0030599">
    <property type="term" value="F:pectinesterase activity"/>
    <property type="evidence" value="ECO:0007669"/>
    <property type="project" value="UniProtKB-UniRule"/>
</dbReference>
<dbReference type="CDD" id="cd15798">
    <property type="entry name" value="PMEI-like_3"/>
    <property type="match status" value="1"/>
</dbReference>
<comment type="pathway">
    <text evidence="1 7">Glycan metabolism; pectin degradation; 2-dehydro-3-deoxy-D-gluconate from pectin: step 1/5.</text>
</comment>
<dbReference type="EMBL" id="CACRZD030000009">
    <property type="protein sequence ID" value="CAA6664573.1"/>
    <property type="molecule type" value="Genomic_DNA"/>
</dbReference>
<comment type="similarity">
    <text evidence="3">In the C-terminal section; belongs to the pectinesterase family.</text>
</comment>
<dbReference type="GO" id="GO:0004857">
    <property type="term" value="F:enzyme inhibitor activity"/>
    <property type="evidence" value="ECO:0007669"/>
    <property type="project" value="InterPro"/>
</dbReference>
<keyword evidence="5 7" id="KW-0063">Aspartyl esterase</keyword>
<evidence type="ECO:0000256" key="3">
    <source>
        <dbReference type="ARBA" id="ARBA00007786"/>
    </source>
</evidence>
<dbReference type="Gene3D" id="1.20.140.40">
    <property type="entry name" value="Invertase/pectin methylesterase inhibitor family protein"/>
    <property type="match status" value="1"/>
</dbReference>
<dbReference type="Proteomes" id="UP001189122">
    <property type="component" value="Unassembled WGS sequence"/>
</dbReference>
<name>A0A7I8J3K0_SPIIN</name>
<evidence type="ECO:0000259" key="8">
    <source>
        <dbReference type="SMART" id="SM00856"/>
    </source>
</evidence>
<evidence type="ECO:0000256" key="5">
    <source>
        <dbReference type="ARBA" id="ARBA00023085"/>
    </source>
</evidence>
<keyword evidence="4 7" id="KW-0378">Hydrolase</keyword>
<keyword evidence="10" id="KW-1185">Reference proteome</keyword>
<dbReference type="UniPathway" id="UPA00545">
    <property type="reaction ID" value="UER00823"/>
</dbReference>
<comment type="similarity">
    <text evidence="2">In the N-terminal section; belongs to the PMEI family.</text>
</comment>
<accession>A0A7I8J3K0</accession>